<gene>
    <name evidence="1" type="ORF">S03H2_49495</name>
</gene>
<accession>X1HRS2</accession>
<sequence>MGDLLAQKINISPPAARGLIKLSIKDELGPFKPYNQIDFEDLKKTFENSLKRRLIKLEVQECE</sequence>
<reference evidence="1" key="1">
    <citation type="journal article" date="2014" name="Front. Microbiol.">
        <title>High frequency of phylogenetically diverse reductive dehalogenase-homologous genes in deep subseafloor sedimentary metagenomes.</title>
        <authorList>
            <person name="Kawai M."/>
            <person name="Futagami T."/>
            <person name="Toyoda A."/>
            <person name="Takaki Y."/>
            <person name="Nishi S."/>
            <person name="Hori S."/>
            <person name="Arai W."/>
            <person name="Tsubouchi T."/>
            <person name="Morono Y."/>
            <person name="Uchiyama I."/>
            <person name="Ito T."/>
            <person name="Fujiyama A."/>
            <person name="Inagaki F."/>
            <person name="Takami H."/>
        </authorList>
    </citation>
    <scope>NUCLEOTIDE SEQUENCE</scope>
    <source>
        <strain evidence="1">Expedition CK06-06</strain>
    </source>
</reference>
<organism evidence="1">
    <name type="scientific">marine sediment metagenome</name>
    <dbReference type="NCBI Taxonomy" id="412755"/>
    <lineage>
        <taxon>unclassified sequences</taxon>
        <taxon>metagenomes</taxon>
        <taxon>ecological metagenomes</taxon>
    </lineage>
</organism>
<protein>
    <submittedName>
        <fullName evidence="1">Uncharacterized protein</fullName>
    </submittedName>
</protein>
<proteinExistence type="predicted"/>
<dbReference type="EMBL" id="BARU01031276">
    <property type="protein sequence ID" value="GAH72866.1"/>
    <property type="molecule type" value="Genomic_DNA"/>
</dbReference>
<feature type="non-terminal residue" evidence="1">
    <location>
        <position position="63"/>
    </location>
</feature>
<evidence type="ECO:0000313" key="1">
    <source>
        <dbReference type="EMBL" id="GAH72866.1"/>
    </source>
</evidence>
<comment type="caution">
    <text evidence="1">The sequence shown here is derived from an EMBL/GenBank/DDBJ whole genome shotgun (WGS) entry which is preliminary data.</text>
</comment>
<name>X1HRS2_9ZZZZ</name>
<dbReference type="AlphaFoldDB" id="X1HRS2"/>